<dbReference type="Proteomes" id="UP000821866">
    <property type="component" value="Chromosome 11"/>
</dbReference>
<sequence>MRRRSRCGSGFGVPWKRGREPERNRAEDVARAGRDLGLAARCLHGARRRRQWIWTVSHFQAGSHGFDGQHELLGAATHAFHLIAGLVSPTANISKTHLAIGCVVFFMACMIIILVALAVTIATHRYFYYNVAPAGSAGGPAGGGGPDGGGPGPSEPDIITDIPCPVQAVEDHCVAGSSHVGTEIPRSSAASRAWWTAQS</sequence>
<evidence type="ECO:0000256" key="1">
    <source>
        <dbReference type="SAM" id="MobiDB-lite"/>
    </source>
</evidence>
<comment type="caution">
    <text evidence="3">The sequence shown here is derived from an EMBL/GenBank/DDBJ whole genome shotgun (WGS) entry which is preliminary data.</text>
</comment>
<feature type="region of interest" description="Disordered" evidence="1">
    <location>
        <begin position="1"/>
        <end position="24"/>
    </location>
</feature>
<protein>
    <submittedName>
        <fullName evidence="3">Uncharacterized protein</fullName>
    </submittedName>
</protein>
<evidence type="ECO:0000256" key="2">
    <source>
        <dbReference type="SAM" id="Phobius"/>
    </source>
</evidence>
<organism evidence="3 4">
    <name type="scientific">Rhipicephalus microplus</name>
    <name type="common">Cattle tick</name>
    <name type="synonym">Boophilus microplus</name>
    <dbReference type="NCBI Taxonomy" id="6941"/>
    <lineage>
        <taxon>Eukaryota</taxon>
        <taxon>Metazoa</taxon>
        <taxon>Ecdysozoa</taxon>
        <taxon>Arthropoda</taxon>
        <taxon>Chelicerata</taxon>
        <taxon>Arachnida</taxon>
        <taxon>Acari</taxon>
        <taxon>Parasitiformes</taxon>
        <taxon>Ixodida</taxon>
        <taxon>Ixodoidea</taxon>
        <taxon>Ixodidae</taxon>
        <taxon>Rhipicephalinae</taxon>
        <taxon>Rhipicephalus</taxon>
        <taxon>Boophilus</taxon>
    </lineage>
</organism>
<dbReference type="AlphaFoldDB" id="A0A9J6EJZ0"/>
<dbReference type="VEuPathDB" id="VectorBase:LOC119181737"/>
<keyword evidence="2" id="KW-0812">Transmembrane</keyword>
<proteinExistence type="predicted"/>
<accession>A0A9J6EJZ0</accession>
<name>A0A9J6EJZ0_RHIMP</name>
<gene>
    <name evidence="3" type="ORF">HPB51_003106</name>
</gene>
<keyword evidence="2" id="KW-1133">Transmembrane helix</keyword>
<evidence type="ECO:0000313" key="3">
    <source>
        <dbReference type="EMBL" id="KAH8034819.1"/>
    </source>
</evidence>
<keyword evidence="4" id="KW-1185">Reference proteome</keyword>
<dbReference type="EMBL" id="JABSTU010000003">
    <property type="protein sequence ID" value="KAH8034819.1"/>
    <property type="molecule type" value="Genomic_DNA"/>
</dbReference>
<keyword evidence="2" id="KW-0472">Membrane</keyword>
<reference evidence="3" key="2">
    <citation type="submission" date="2021-09" db="EMBL/GenBank/DDBJ databases">
        <authorList>
            <person name="Jia N."/>
            <person name="Wang J."/>
            <person name="Shi W."/>
            <person name="Du L."/>
            <person name="Sun Y."/>
            <person name="Zhan W."/>
            <person name="Jiang J."/>
            <person name="Wang Q."/>
            <person name="Zhang B."/>
            <person name="Ji P."/>
            <person name="Sakyi L.B."/>
            <person name="Cui X."/>
            <person name="Yuan T."/>
            <person name="Jiang B."/>
            <person name="Yang W."/>
            <person name="Lam T.T.-Y."/>
            <person name="Chang Q."/>
            <person name="Ding S."/>
            <person name="Wang X."/>
            <person name="Zhu J."/>
            <person name="Ruan X."/>
            <person name="Zhao L."/>
            <person name="Wei J."/>
            <person name="Que T."/>
            <person name="Du C."/>
            <person name="Cheng J."/>
            <person name="Dai P."/>
            <person name="Han X."/>
            <person name="Huang E."/>
            <person name="Gao Y."/>
            <person name="Liu J."/>
            <person name="Shao H."/>
            <person name="Ye R."/>
            <person name="Li L."/>
            <person name="Wei W."/>
            <person name="Wang X."/>
            <person name="Wang C."/>
            <person name="Huo Q."/>
            <person name="Li W."/>
            <person name="Guo W."/>
            <person name="Chen H."/>
            <person name="Chen S."/>
            <person name="Zhou L."/>
            <person name="Zhou L."/>
            <person name="Ni X."/>
            <person name="Tian J."/>
            <person name="Zhou Y."/>
            <person name="Sheng Y."/>
            <person name="Liu T."/>
            <person name="Pan Y."/>
            <person name="Xia L."/>
            <person name="Li J."/>
            <person name="Zhao F."/>
            <person name="Cao W."/>
        </authorList>
    </citation>
    <scope>NUCLEOTIDE SEQUENCE</scope>
    <source>
        <strain evidence="3">Rmic-2018</strain>
        <tissue evidence="3">Larvae</tissue>
    </source>
</reference>
<reference evidence="3" key="1">
    <citation type="journal article" date="2020" name="Cell">
        <title>Large-Scale Comparative Analyses of Tick Genomes Elucidate Their Genetic Diversity and Vector Capacities.</title>
        <authorList>
            <consortium name="Tick Genome and Microbiome Consortium (TIGMIC)"/>
            <person name="Jia N."/>
            <person name="Wang J."/>
            <person name="Shi W."/>
            <person name="Du L."/>
            <person name="Sun Y."/>
            <person name="Zhan W."/>
            <person name="Jiang J.F."/>
            <person name="Wang Q."/>
            <person name="Zhang B."/>
            <person name="Ji P."/>
            <person name="Bell-Sakyi L."/>
            <person name="Cui X.M."/>
            <person name="Yuan T.T."/>
            <person name="Jiang B.G."/>
            <person name="Yang W.F."/>
            <person name="Lam T.T."/>
            <person name="Chang Q.C."/>
            <person name="Ding S.J."/>
            <person name="Wang X.J."/>
            <person name="Zhu J.G."/>
            <person name="Ruan X.D."/>
            <person name="Zhao L."/>
            <person name="Wei J.T."/>
            <person name="Ye R.Z."/>
            <person name="Que T.C."/>
            <person name="Du C.H."/>
            <person name="Zhou Y.H."/>
            <person name="Cheng J.X."/>
            <person name="Dai P.F."/>
            <person name="Guo W.B."/>
            <person name="Han X.H."/>
            <person name="Huang E.J."/>
            <person name="Li L.F."/>
            <person name="Wei W."/>
            <person name="Gao Y.C."/>
            <person name="Liu J.Z."/>
            <person name="Shao H.Z."/>
            <person name="Wang X."/>
            <person name="Wang C.C."/>
            <person name="Yang T.C."/>
            <person name="Huo Q.B."/>
            <person name="Li W."/>
            <person name="Chen H.Y."/>
            <person name="Chen S.E."/>
            <person name="Zhou L.G."/>
            <person name="Ni X.B."/>
            <person name="Tian J.H."/>
            <person name="Sheng Y."/>
            <person name="Liu T."/>
            <person name="Pan Y.S."/>
            <person name="Xia L.Y."/>
            <person name="Li J."/>
            <person name="Zhao F."/>
            <person name="Cao W.C."/>
        </authorList>
    </citation>
    <scope>NUCLEOTIDE SEQUENCE</scope>
    <source>
        <strain evidence="3">Rmic-2018</strain>
    </source>
</reference>
<evidence type="ECO:0000313" key="4">
    <source>
        <dbReference type="Proteomes" id="UP000821866"/>
    </source>
</evidence>
<feature type="transmembrane region" description="Helical" evidence="2">
    <location>
        <begin position="98"/>
        <end position="122"/>
    </location>
</feature>